<gene>
    <name evidence="1" type="ORF">EYF80_062658</name>
</gene>
<dbReference type="AlphaFoldDB" id="A0A4Z2EF78"/>
<dbReference type="EMBL" id="SRLO01008724">
    <property type="protein sequence ID" value="TNN27200.1"/>
    <property type="molecule type" value="Genomic_DNA"/>
</dbReference>
<comment type="caution">
    <text evidence="1">The sequence shown here is derived from an EMBL/GenBank/DDBJ whole genome shotgun (WGS) entry which is preliminary data.</text>
</comment>
<reference evidence="1 2" key="1">
    <citation type="submission" date="2019-03" db="EMBL/GenBank/DDBJ databases">
        <title>First draft genome of Liparis tanakae, snailfish: a comprehensive survey of snailfish specific genes.</title>
        <authorList>
            <person name="Kim W."/>
            <person name="Song I."/>
            <person name="Jeong J.-H."/>
            <person name="Kim D."/>
            <person name="Kim S."/>
            <person name="Ryu S."/>
            <person name="Song J.Y."/>
            <person name="Lee S.K."/>
        </authorList>
    </citation>
    <scope>NUCLEOTIDE SEQUENCE [LARGE SCALE GENOMIC DNA]</scope>
    <source>
        <tissue evidence="1">Muscle</tissue>
    </source>
</reference>
<sequence length="89" mass="9606">MDTSSVVVVLDKVDGVGAAVRVLVHLEVVGGESEGSQDQVPQGLVQLVRLLVKLRPPEPRPHVVGVQVYRYGNHNQSVSRPTNERTGEA</sequence>
<keyword evidence="2" id="KW-1185">Reference proteome</keyword>
<name>A0A4Z2EF78_9TELE</name>
<evidence type="ECO:0000313" key="2">
    <source>
        <dbReference type="Proteomes" id="UP000314294"/>
    </source>
</evidence>
<accession>A0A4Z2EF78</accession>
<protein>
    <submittedName>
        <fullName evidence="1">Uncharacterized protein</fullName>
    </submittedName>
</protein>
<proteinExistence type="predicted"/>
<evidence type="ECO:0000313" key="1">
    <source>
        <dbReference type="EMBL" id="TNN27200.1"/>
    </source>
</evidence>
<organism evidence="1 2">
    <name type="scientific">Liparis tanakae</name>
    <name type="common">Tanaka's snailfish</name>
    <dbReference type="NCBI Taxonomy" id="230148"/>
    <lineage>
        <taxon>Eukaryota</taxon>
        <taxon>Metazoa</taxon>
        <taxon>Chordata</taxon>
        <taxon>Craniata</taxon>
        <taxon>Vertebrata</taxon>
        <taxon>Euteleostomi</taxon>
        <taxon>Actinopterygii</taxon>
        <taxon>Neopterygii</taxon>
        <taxon>Teleostei</taxon>
        <taxon>Neoteleostei</taxon>
        <taxon>Acanthomorphata</taxon>
        <taxon>Eupercaria</taxon>
        <taxon>Perciformes</taxon>
        <taxon>Cottioidei</taxon>
        <taxon>Cottales</taxon>
        <taxon>Liparidae</taxon>
        <taxon>Liparis</taxon>
    </lineage>
</organism>
<dbReference type="Proteomes" id="UP000314294">
    <property type="component" value="Unassembled WGS sequence"/>
</dbReference>